<evidence type="ECO:0000259" key="1">
    <source>
        <dbReference type="PROSITE" id="PS51841"/>
    </source>
</evidence>
<dbReference type="PROSITE" id="PS51841">
    <property type="entry name" value="LTD"/>
    <property type="match status" value="1"/>
</dbReference>
<dbReference type="RefSeq" id="WP_013768520.1">
    <property type="nucleotide sequence ID" value="NC_015510.1"/>
</dbReference>
<dbReference type="AlphaFoldDB" id="F4L3P8"/>
<reference key="2">
    <citation type="submission" date="2011-04" db="EMBL/GenBank/DDBJ databases">
        <title>Complete sequence of chromosome of Haliscomenobacter hydrossis DSM 1100.</title>
        <authorList>
            <consortium name="US DOE Joint Genome Institute (JGI-PGF)"/>
            <person name="Lucas S."/>
            <person name="Han J."/>
            <person name="Lapidus A."/>
            <person name="Bruce D."/>
            <person name="Goodwin L."/>
            <person name="Pitluck S."/>
            <person name="Peters L."/>
            <person name="Kyrpides N."/>
            <person name="Mavromatis K."/>
            <person name="Ivanova N."/>
            <person name="Ovchinnikova G."/>
            <person name="Pagani I."/>
            <person name="Daligault H."/>
            <person name="Detter J.C."/>
            <person name="Han C."/>
            <person name="Land M."/>
            <person name="Hauser L."/>
            <person name="Markowitz V."/>
            <person name="Cheng J.-F."/>
            <person name="Hugenholtz P."/>
            <person name="Woyke T."/>
            <person name="Wu D."/>
            <person name="Verbarg S."/>
            <person name="Frueling A."/>
            <person name="Brambilla E."/>
            <person name="Klenk H.-P."/>
            <person name="Eisen J.A."/>
        </authorList>
    </citation>
    <scope>NUCLEOTIDE SEQUENCE</scope>
    <source>
        <strain>DSM 1100</strain>
    </source>
</reference>
<gene>
    <name evidence="2" type="ordered locus">Halhy_6176</name>
</gene>
<dbReference type="STRING" id="760192.Halhy_6176"/>
<dbReference type="EMBL" id="CP002691">
    <property type="protein sequence ID" value="AEE53998.1"/>
    <property type="molecule type" value="Genomic_DNA"/>
</dbReference>
<dbReference type="Proteomes" id="UP000008461">
    <property type="component" value="Chromosome"/>
</dbReference>
<dbReference type="Gene3D" id="2.60.40.1260">
    <property type="entry name" value="Lamin Tail domain"/>
    <property type="match status" value="1"/>
</dbReference>
<feature type="domain" description="LTD" evidence="1">
    <location>
        <begin position="221"/>
        <end position="322"/>
    </location>
</feature>
<reference evidence="2 3" key="1">
    <citation type="journal article" date="2011" name="Stand. Genomic Sci.">
        <title>Complete genome sequence of Haliscomenobacter hydrossis type strain (O).</title>
        <authorList>
            <consortium name="US DOE Joint Genome Institute (JGI-PGF)"/>
            <person name="Daligault H."/>
            <person name="Lapidus A."/>
            <person name="Zeytun A."/>
            <person name="Nolan M."/>
            <person name="Lucas S."/>
            <person name="Del Rio T.G."/>
            <person name="Tice H."/>
            <person name="Cheng J.F."/>
            <person name="Tapia R."/>
            <person name="Han C."/>
            <person name="Goodwin L."/>
            <person name="Pitluck S."/>
            <person name="Liolios K."/>
            <person name="Pagani I."/>
            <person name="Ivanova N."/>
            <person name="Huntemann M."/>
            <person name="Mavromatis K."/>
            <person name="Mikhailova N."/>
            <person name="Pati A."/>
            <person name="Chen A."/>
            <person name="Palaniappan K."/>
            <person name="Land M."/>
            <person name="Hauser L."/>
            <person name="Brambilla E.M."/>
            <person name="Rohde M."/>
            <person name="Verbarg S."/>
            <person name="Goker M."/>
            <person name="Bristow J."/>
            <person name="Eisen J.A."/>
            <person name="Markowitz V."/>
            <person name="Hugenholtz P."/>
            <person name="Kyrpides N.C."/>
            <person name="Klenk H.P."/>
            <person name="Woyke T."/>
        </authorList>
    </citation>
    <scope>NUCLEOTIDE SEQUENCE [LARGE SCALE GENOMIC DNA]</scope>
    <source>
        <strain evidence="3">ATCC 27775 / DSM 1100 / LMG 10767 / O</strain>
    </source>
</reference>
<dbReference type="eggNOG" id="COG5634">
    <property type="taxonomic scope" value="Bacteria"/>
</dbReference>
<dbReference type="Pfam" id="PF00932">
    <property type="entry name" value="LTD"/>
    <property type="match status" value="1"/>
</dbReference>
<name>F4L3P8_HALH1</name>
<proteinExistence type="predicted"/>
<dbReference type="Pfam" id="PF10042">
    <property type="entry name" value="DUF2278"/>
    <property type="match status" value="1"/>
</dbReference>
<protein>
    <recommendedName>
        <fullName evidence="1">LTD domain-containing protein</fullName>
    </recommendedName>
</protein>
<dbReference type="InterPro" id="IPR001322">
    <property type="entry name" value="Lamin_tail_dom"/>
</dbReference>
<dbReference type="InterPro" id="IPR019268">
    <property type="entry name" value="DUF2278"/>
</dbReference>
<accession>F4L3P8</accession>
<dbReference type="SUPFAM" id="SSF74853">
    <property type="entry name" value="Lamin A/C globular tail domain"/>
    <property type="match status" value="1"/>
</dbReference>
<evidence type="ECO:0000313" key="3">
    <source>
        <dbReference type="Proteomes" id="UP000008461"/>
    </source>
</evidence>
<sequence length="334" mass="37002">MPLKNYGVLKGRAFDRIKATAQNEHFQILINRNNNPHRIAINTKSSLEPSQVLYYAIDNFSHEILDALLQADLPLGFTTIPSRAGTLALDFVRRNLFDAKLMVPLPSRGPAENDDLNDRLDFFVQQAIQDPSATVYAFGEHWKDDTEPDRYFPEIRPSTGIHDIHMNQGNPQGRFYKDNGVWQDGGLLFHYASRNRWAAVFTAFQSQSFHTDERGNPKPIDPPTGQSSAVSIVAALVNPSGDDARKEFLILLNKSDQAVDLSGWQIVDKNNKKDTLSGQTIAATSTLRINLSGQGAQLSNKGGNITLLDKNGVKITGVSYTTQDAEASGFLVKF</sequence>
<dbReference type="InterPro" id="IPR036415">
    <property type="entry name" value="Lamin_tail_dom_sf"/>
</dbReference>
<dbReference type="OrthoDB" id="291334at2"/>
<dbReference type="HOGENOM" id="CLU_067370_0_0_10"/>
<evidence type="ECO:0000313" key="2">
    <source>
        <dbReference type="EMBL" id="AEE53998.1"/>
    </source>
</evidence>
<keyword evidence="3" id="KW-1185">Reference proteome</keyword>
<organism evidence="2 3">
    <name type="scientific">Haliscomenobacter hydrossis (strain ATCC 27775 / DSM 1100 / LMG 10767 / O)</name>
    <dbReference type="NCBI Taxonomy" id="760192"/>
    <lineage>
        <taxon>Bacteria</taxon>
        <taxon>Pseudomonadati</taxon>
        <taxon>Bacteroidota</taxon>
        <taxon>Saprospiria</taxon>
        <taxon>Saprospirales</taxon>
        <taxon>Haliscomenobacteraceae</taxon>
        <taxon>Haliscomenobacter</taxon>
    </lineage>
</organism>
<dbReference type="KEGG" id="hhy:Halhy_6176"/>